<dbReference type="InterPro" id="IPR024466">
    <property type="entry name" value="CHP02679_N"/>
</dbReference>
<feature type="domain" description="Conserved hypothetical protein CHP02679 N terminus" evidence="2">
    <location>
        <begin position="35"/>
        <end position="254"/>
    </location>
</feature>
<evidence type="ECO:0000259" key="1">
    <source>
        <dbReference type="Pfam" id="PF09664"/>
    </source>
</evidence>
<dbReference type="InterPro" id="IPR024465">
    <property type="entry name" value="DUF2399"/>
</dbReference>
<protein>
    <submittedName>
        <fullName evidence="3">TIGR02679 family protein</fullName>
    </submittedName>
</protein>
<dbReference type="SUPFAM" id="SSF56726">
    <property type="entry name" value="DNA topoisomerase IV, alpha subunit"/>
    <property type="match status" value="1"/>
</dbReference>
<evidence type="ECO:0000313" key="4">
    <source>
        <dbReference type="Proteomes" id="UP001198962"/>
    </source>
</evidence>
<dbReference type="GO" id="GO:0005694">
    <property type="term" value="C:chromosome"/>
    <property type="evidence" value="ECO:0007669"/>
    <property type="project" value="InterPro"/>
</dbReference>
<accession>A0AAE3ARS9</accession>
<dbReference type="InterPro" id="IPR013495">
    <property type="entry name" value="CHP02679"/>
</dbReference>
<dbReference type="GO" id="GO:0003677">
    <property type="term" value="F:DNA binding"/>
    <property type="evidence" value="ECO:0007669"/>
    <property type="project" value="InterPro"/>
</dbReference>
<feature type="domain" description="DUF2399" evidence="1">
    <location>
        <begin position="290"/>
        <end position="430"/>
    </location>
</feature>
<sequence length="435" mass="50017">MNNSQECVEYFRCRDAYHRCFQELWKKWRSYGRVAGRITLKDTSEEERKAISSIIGRRFLEDTIRFSFAEFEAGLQKTRYAPVEMKEVLEAYFGKPLQTNQMEAEQNQKQKEMFLNKIRKCFSEKAGKDSIAVKWLEAVRSSKKYGYQIIIREYGRDPQSAEVLISQVGNALLKLEKMKAEATESPLAVFSADVSDNPHYFDRGSVGGILLTHGISYCKGVNFPSNAHNWRELLQSAGIIPDNISSMVHAYGLQLETKEGWHPAYVAFCRRKEPYVITMENMCGVIGVRASGKKVYIVENEMVFTYLIHHLRNRDPILLCTAGQPRSIVQILIPMILKSDMQIYYSGDIDPDGIQIAERLWKKFGDGIHIWRMSPGDYEKSCSGERISDLGISKLEYICHPQLKETAEVVKERRLSGYQENILQELLEDISKQDT</sequence>
<dbReference type="Proteomes" id="UP001198962">
    <property type="component" value="Unassembled WGS sequence"/>
</dbReference>
<evidence type="ECO:0000259" key="2">
    <source>
        <dbReference type="Pfam" id="PF11796"/>
    </source>
</evidence>
<reference evidence="3" key="1">
    <citation type="submission" date="2021-10" db="EMBL/GenBank/DDBJ databases">
        <title>Anaerobic single-cell dispensing facilitates the cultivation of human gut bacteria.</title>
        <authorList>
            <person name="Afrizal A."/>
        </authorList>
    </citation>
    <scope>NUCLEOTIDE SEQUENCE</scope>
    <source>
        <strain evidence="3">CLA-AA-H274</strain>
    </source>
</reference>
<dbReference type="Gene3D" id="3.40.1360.10">
    <property type="match status" value="1"/>
</dbReference>
<name>A0AAE3ARS9_9FIRM</name>
<proteinExistence type="predicted"/>
<dbReference type="EMBL" id="JAJEPU010000044">
    <property type="protein sequence ID" value="MCC2165641.1"/>
    <property type="molecule type" value="Genomic_DNA"/>
</dbReference>
<dbReference type="AlphaFoldDB" id="A0AAE3ARS9"/>
<dbReference type="Pfam" id="PF09664">
    <property type="entry name" value="DUF2399"/>
    <property type="match status" value="1"/>
</dbReference>
<dbReference type="RefSeq" id="WP_308451902.1">
    <property type="nucleotide sequence ID" value="NZ_JAJEPU010000044.1"/>
</dbReference>
<gene>
    <name evidence="3" type="ORF">LKD32_12285</name>
</gene>
<organism evidence="3 4">
    <name type="scientific">Brotaphodocola catenula</name>
    <dbReference type="NCBI Taxonomy" id="2885361"/>
    <lineage>
        <taxon>Bacteria</taxon>
        <taxon>Bacillati</taxon>
        <taxon>Bacillota</taxon>
        <taxon>Clostridia</taxon>
        <taxon>Lachnospirales</taxon>
        <taxon>Lachnospiraceae</taxon>
        <taxon>Brotaphodocola</taxon>
    </lineage>
</organism>
<comment type="caution">
    <text evidence="3">The sequence shown here is derived from an EMBL/GenBank/DDBJ whole genome shotgun (WGS) entry which is preliminary data.</text>
</comment>
<evidence type="ECO:0000313" key="3">
    <source>
        <dbReference type="EMBL" id="MCC2165641.1"/>
    </source>
</evidence>
<dbReference type="NCBIfam" id="TIGR02679">
    <property type="entry name" value="TIGR02679 family protein"/>
    <property type="match status" value="1"/>
</dbReference>
<keyword evidence="4" id="KW-1185">Reference proteome</keyword>
<dbReference type="InterPro" id="IPR036078">
    <property type="entry name" value="Spo11/TopoVI_A_sf"/>
</dbReference>
<dbReference type="Pfam" id="PF11796">
    <property type="entry name" value="DUF3323"/>
    <property type="match status" value="1"/>
</dbReference>